<dbReference type="Gene3D" id="3.40.1440.60">
    <property type="entry name" value="PriA, 3(prime) DNA-binding domain"/>
    <property type="match status" value="1"/>
</dbReference>
<gene>
    <name evidence="5" type="ORF">UFOPK1683_01078</name>
</gene>
<dbReference type="Pfam" id="PF17764">
    <property type="entry name" value="PriA_3primeBD"/>
    <property type="match status" value="1"/>
</dbReference>
<reference evidence="5" key="1">
    <citation type="submission" date="2020-05" db="EMBL/GenBank/DDBJ databases">
        <authorList>
            <person name="Chiriac C."/>
            <person name="Salcher M."/>
            <person name="Ghai R."/>
            <person name="Kavagutti S V."/>
        </authorList>
    </citation>
    <scope>NUCLEOTIDE SEQUENCE</scope>
</reference>
<dbReference type="GO" id="GO:0003677">
    <property type="term" value="F:DNA binding"/>
    <property type="evidence" value="ECO:0007669"/>
    <property type="project" value="UniProtKB-KW"/>
</dbReference>
<proteinExistence type="predicted"/>
<dbReference type="GO" id="GO:0005524">
    <property type="term" value="F:ATP binding"/>
    <property type="evidence" value="ECO:0007669"/>
    <property type="project" value="UniProtKB-KW"/>
</dbReference>
<name>A0A6J6EZT0_9ZZZZ</name>
<dbReference type="GO" id="GO:0006302">
    <property type="term" value="P:double-strand break repair"/>
    <property type="evidence" value="ECO:0007669"/>
    <property type="project" value="TreeGrafter"/>
</dbReference>
<dbReference type="GO" id="GO:0006270">
    <property type="term" value="P:DNA replication initiation"/>
    <property type="evidence" value="ECO:0007669"/>
    <property type="project" value="TreeGrafter"/>
</dbReference>
<keyword evidence="1" id="KW-0547">Nucleotide-binding</keyword>
<dbReference type="AlphaFoldDB" id="A0A6J6EZT0"/>
<dbReference type="PANTHER" id="PTHR30580">
    <property type="entry name" value="PRIMOSOMAL PROTEIN N"/>
    <property type="match status" value="1"/>
</dbReference>
<feature type="domain" description="Primosomal protein N' 3' DNA-binding" evidence="4">
    <location>
        <begin position="29"/>
        <end position="128"/>
    </location>
</feature>
<keyword evidence="2" id="KW-0067">ATP-binding</keyword>
<evidence type="ECO:0000256" key="1">
    <source>
        <dbReference type="ARBA" id="ARBA00022741"/>
    </source>
</evidence>
<dbReference type="GO" id="GO:0043138">
    <property type="term" value="F:3'-5' DNA helicase activity"/>
    <property type="evidence" value="ECO:0007669"/>
    <property type="project" value="TreeGrafter"/>
</dbReference>
<dbReference type="InterPro" id="IPR027417">
    <property type="entry name" value="P-loop_NTPase"/>
</dbReference>
<dbReference type="InterPro" id="IPR041222">
    <property type="entry name" value="PriA_3primeBD"/>
</dbReference>
<dbReference type="GO" id="GO:0006310">
    <property type="term" value="P:DNA recombination"/>
    <property type="evidence" value="ECO:0007669"/>
    <property type="project" value="TreeGrafter"/>
</dbReference>
<evidence type="ECO:0000259" key="4">
    <source>
        <dbReference type="Pfam" id="PF17764"/>
    </source>
</evidence>
<dbReference type="InterPro" id="IPR042115">
    <property type="entry name" value="PriA_3primeBD_sf"/>
</dbReference>
<dbReference type="PANTHER" id="PTHR30580:SF0">
    <property type="entry name" value="PRIMOSOMAL PROTEIN N"/>
    <property type="match status" value="1"/>
</dbReference>
<evidence type="ECO:0000256" key="3">
    <source>
        <dbReference type="ARBA" id="ARBA00023125"/>
    </source>
</evidence>
<accession>A0A6J6EZT0</accession>
<dbReference type="EMBL" id="CAEZTL010000149">
    <property type="protein sequence ID" value="CAB4578138.1"/>
    <property type="molecule type" value="Genomic_DNA"/>
</dbReference>
<organism evidence="5">
    <name type="scientific">freshwater metagenome</name>
    <dbReference type="NCBI Taxonomy" id="449393"/>
    <lineage>
        <taxon>unclassified sequences</taxon>
        <taxon>metagenomes</taxon>
        <taxon>ecological metagenomes</taxon>
    </lineage>
</organism>
<sequence length="627" mass="68375">MAAPRLFRLRAEVASNPSGPIADRLPVARVLVDTGVFHLDQKYDYSVPEKLSDVVVPGVRVQLPFGNRETEGIVVERVGQPERAGALKAITKALSPHVVATPAVLDLIDKAAAFYCCNPWDLVRSAIPPRVGGVDKEIPVAHRASQLSRSRKPTVFQSFKPFLSSHEQLSPIVRDLKNTGSVLIVAPNERDVEKIIESLSSTFNNVLKLSSASTREERYRNFLLSMQLESSVVVGTRSAIFAPVRNLAAIIIYKESSPEHYELRAPGWNSSTIAKMRAENESLALFLTGFTPSVRVAHEIDARTIKYVIQRTQVNVQAFVPSDGTLLPGRIFSEIKKALKKGPVLFIAPRKGYGNALLCSHCRNVALCKCGGRLSVASKGLAPTCVHCGTAFPIWKCSYCDRDKQYLAGRGIDRAAEEISRAFPGFPVVISAGDVIKESVDSKPALVLSTPGAQPQVNGGYAAVVVLDAIRFFSHTDINGQERARELLFETASMVSVDGQVLLVLDDSHPIIAAIARWNIAPLLKRELADRDELMLPPSVSSAVLVTDQAVAPAIVSGLKKALQDSRLPNTTRIYGPTLLPKGQAKIVLHVSHGQSSDLAKILHELQRKRSISKKDLLILRIDPYSL</sequence>
<evidence type="ECO:0000313" key="5">
    <source>
        <dbReference type="EMBL" id="CAB4578138.1"/>
    </source>
</evidence>
<dbReference type="Gene3D" id="3.40.50.300">
    <property type="entry name" value="P-loop containing nucleotide triphosphate hydrolases"/>
    <property type="match status" value="1"/>
</dbReference>
<keyword evidence="3" id="KW-0238">DNA-binding</keyword>
<evidence type="ECO:0000256" key="2">
    <source>
        <dbReference type="ARBA" id="ARBA00022840"/>
    </source>
</evidence>
<protein>
    <submittedName>
        <fullName evidence="5">Unannotated protein</fullName>
    </submittedName>
</protein>